<organism evidence="2 3">
    <name type="scientific">Phytophthora boehmeriae</name>
    <dbReference type="NCBI Taxonomy" id="109152"/>
    <lineage>
        <taxon>Eukaryota</taxon>
        <taxon>Sar</taxon>
        <taxon>Stramenopiles</taxon>
        <taxon>Oomycota</taxon>
        <taxon>Peronosporomycetes</taxon>
        <taxon>Peronosporales</taxon>
        <taxon>Peronosporaceae</taxon>
        <taxon>Phytophthora</taxon>
    </lineage>
</organism>
<comment type="caution">
    <text evidence="2">The sequence shown here is derived from an EMBL/GenBank/DDBJ whole genome shotgun (WGS) entry which is preliminary data.</text>
</comment>
<evidence type="ECO:0000313" key="2">
    <source>
        <dbReference type="EMBL" id="KAG7402013.1"/>
    </source>
</evidence>
<accession>A0A8T1XDB0</accession>
<feature type="region of interest" description="Disordered" evidence="1">
    <location>
        <begin position="316"/>
        <end position="410"/>
    </location>
</feature>
<protein>
    <recommendedName>
        <fullName evidence="4">SH3 domain-containing protein</fullName>
    </recommendedName>
</protein>
<keyword evidence="3" id="KW-1185">Reference proteome</keyword>
<evidence type="ECO:0000313" key="3">
    <source>
        <dbReference type="Proteomes" id="UP000693981"/>
    </source>
</evidence>
<dbReference type="OrthoDB" id="79921at2759"/>
<dbReference type="Proteomes" id="UP000693981">
    <property type="component" value="Unassembled WGS sequence"/>
</dbReference>
<feature type="region of interest" description="Disordered" evidence="1">
    <location>
        <begin position="280"/>
        <end position="299"/>
    </location>
</feature>
<feature type="compositionally biased region" description="Acidic residues" evidence="1">
    <location>
        <begin position="386"/>
        <end position="397"/>
    </location>
</feature>
<dbReference type="AlphaFoldDB" id="A0A8T1XDB0"/>
<gene>
    <name evidence="2" type="ORF">PHYBOEH_008534</name>
</gene>
<dbReference type="EMBL" id="JAGDFL010000005">
    <property type="protein sequence ID" value="KAG7402013.1"/>
    <property type="molecule type" value="Genomic_DNA"/>
</dbReference>
<feature type="region of interest" description="Disordered" evidence="1">
    <location>
        <begin position="493"/>
        <end position="512"/>
    </location>
</feature>
<feature type="compositionally biased region" description="Low complexity" evidence="1">
    <location>
        <begin position="375"/>
        <end position="385"/>
    </location>
</feature>
<reference evidence="2" key="1">
    <citation type="submission" date="2021-02" db="EMBL/GenBank/DDBJ databases">
        <authorList>
            <person name="Palmer J.M."/>
        </authorList>
    </citation>
    <scope>NUCLEOTIDE SEQUENCE</scope>
    <source>
        <strain evidence="2">SCRP23</strain>
    </source>
</reference>
<evidence type="ECO:0008006" key="4">
    <source>
        <dbReference type="Google" id="ProtNLM"/>
    </source>
</evidence>
<name>A0A8T1XDB0_9STRA</name>
<feature type="compositionally biased region" description="Polar residues" evidence="1">
    <location>
        <begin position="281"/>
        <end position="299"/>
    </location>
</feature>
<sequence length="570" mass="61961">MRWYCVHPSLPPQAELRIRSAPDSSAPERARISQGRAIAACSPVFEVPSDEPDAAPVQWLQVAFLDASEETEGGFMMAALPDGMALVTPWEETDFYSCCEVQDPSAKLYDGPQETAQSVGAVERTYFPYCVLEESGLRARIFHPELESVWVDKSVLHTICTRLQHCNCGTPHSFYVLNETLPEEAQIAIRAFPSKEAQTVGLLSRGETLEATTRGGNWLRIVGGSIGESFAWIMWRTDALELLTEVPTRHARSCTRTMETPDSVAADESPLKICHDALQLPESNNQPPVSMSETSVQDSAEISTIDNNVHTVGLVQKSSKAEGHAAPAQTDIVQPSIDDPTKDDTTPSDKGAIDVNPEQAVQSWDDRPIRPAPTVPDDVVASTDDATVEDEAADTEPEQAVQSWDDRPIRPAPTVPDDVVAQTDVLAALENELALNVSAEDASSNAWDDIPVGPRRRVKHDYSAAWEDTPVESSEVDIAADKEDAAALEVTASWDDRPIGRAPPVPDDMVAPTDKVSIEEGAVNVKDVESAASDDRQIEPTPSVLKVLVHTDNAPGDCHGSEVMESFFLR</sequence>
<evidence type="ECO:0000256" key="1">
    <source>
        <dbReference type="SAM" id="MobiDB-lite"/>
    </source>
</evidence>
<proteinExistence type="predicted"/>